<dbReference type="RefSeq" id="WP_184952333.1">
    <property type="nucleotide sequence ID" value="NZ_BOMC01000054.1"/>
</dbReference>
<evidence type="ECO:0000313" key="3">
    <source>
        <dbReference type="Proteomes" id="UP000542742"/>
    </source>
</evidence>
<accession>A0A7W7CS49</accession>
<gene>
    <name evidence="2" type="ORF">BKA14_003898</name>
</gene>
<dbReference type="Proteomes" id="UP000542742">
    <property type="component" value="Unassembled WGS sequence"/>
</dbReference>
<feature type="signal peptide" evidence="1">
    <location>
        <begin position="1"/>
        <end position="22"/>
    </location>
</feature>
<dbReference type="PROSITE" id="PS51257">
    <property type="entry name" value="PROKAR_LIPOPROTEIN"/>
    <property type="match status" value="1"/>
</dbReference>
<proteinExistence type="predicted"/>
<protein>
    <submittedName>
        <fullName evidence="2">Uncharacterized protein</fullName>
    </submittedName>
</protein>
<sequence length="154" mass="16291">MRTLAVVAAVLLLGGCTSATEAQPRAGEQCGETIRTDALPEWARAGFSWDGSGTKHVYSAEGDILAILFGHPLSSPSAPDRSNKILWVARDQYEHGDLRIDAELAGTTTRAEAKVAGGPGPSIIDLPRPGCWHVTLTWPGHTDSMDLTYGAPSP</sequence>
<keyword evidence="1" id="KW-0732">Signal</keyword>
<comment type="caution">
    <text evidence="2">The sequence shown here is derived from an EMBL/GenBank/DDBJ whole genome shotgun (WGS) entry which is preliminary data.</text>
</comment>
<dbReference type="AlphaFoldDB" id="A0A7W7CS49"/>
<feature type="chain" id="PRO_5031416439" evidence="1">
    <location>
        <begin position="23"/>
        <end position="154"/>
    </location>
</feature>
<evidence type="ECO:0000313" key="2">
    <source>
        <dbReference type="EMBL" id="MBB4693750.1"/>
    </source>
</evidence>
<name>A0A7W7CS49_9ACTN</name>
<dbReference type="EMBL" id="JACHMF010000001">
    <property type="protein sequence ID" value="MBB4693750.1"/>
    <property type="molecule type" value="Genomic_DNA"/>
</dbReference>
<reference evidence="2 3" key="1">
    <citation type="submission" date="2020-08" db="EMBL/GenBank/DDBJ databases">
        <title>Sequencing the genomes of 1000 actinobacteria strains.</title>
        <authorList>
            <person name="Klenk H.-P."/>
        </authorList>
    </citation>
    <scope>NUCLEOTIDE SEQUENCE [LARGE SCALE GENOMIC DNA]</scope>
    <source>
        <strain evidence="2 3">DSM 45518</strain>
    </source>
</reference>
<keyword evidence="3" id="KW-1185">Reference proteome</keyword>
<evidence type="ECO:0000256" key="1">
    <source>
        <dbReference type="SAM" id="SignalP"/>
    </source>
</evidence>
<organism evidence="2 3">
    <name type="scientific">Paractinoplanes abujensis</name>
    <dbReference type="NCBI Taxonomy" id="882441"/>
    <lineage>
        <taxon>Bacteria</taxon>
        <taxon>Bacillati</taxon>
        <taxon>Actinomycetota</taxon>
        <taxon>Actinomycetes</taxon>
        <taxon>Micromonosporales</taxon>
        <taxon>Micromonosporaceae</taxon>
        <taxon>Paractinoplanes</taxon>
    </lineage>
</organism>